<name>L8WG14_THACA</name>
<dbReference type="AlphaFoldDB" id="L8WG14"/>
<organism evidence="2 3">
    <name type="scientific">Thanatephorus cucumeris (strain AG1-IA)</name>
    <name type="common">Rice sheath blight fungus</name>
    <name type="synonym">Rhizoctonia solani</name>
    <dbReference type="NCBI Taxonomy" id="983506"/>
    <lineage>
        <taxon>Eukaryota</taxon>
        <taxon>Fungi</taxon>
        <taxon>Dikarya</taxon>
        <taxon>Basidiomycota</taxon>
        <taxon>Agaricomycotina</taxon>
        <taxon>Agaricomycetes</taxon>
        <taxon>Cantharellales</taxon>
        <taxon>Ceratobasidiaceae</taxon>
        <taxon>Rhizoctonia</taxon>
        <taxon>Rhizoctonia solani AG-1</taxon>
    </lineage>
</organism>
<keyword evidence="1" id="KW-0472">Membrane</keyword>
<dbReference type="HOGENOM" id="CLU_2172781_0_0_1"/>
<proteinExistence type="predicted"/>
<feature type="transmembrane region" description="Helical" evidence="1">
    <location>
        <begin position="53"/>
        <end position="74"/>
    </location>
</feature>
<dbReference type="Proteomes" id="UP000011668">
    <property type="component" value="Unassembled WGS sequence"/>
</dbReference>
<comment type="caution">
    <text evidence="2">The sequence shown here is derived from an EMBL/GenBank/DDBJ whole genome shotgun (WGS) entry which is preliminary data.</text>
</comment>
<feature type="transmembrane region" description="Helical" evidence="1">
    <location>
        <begin position="86"/>
        <end position="108"/>
    </location>
</feature>
<protein>
    <submittedName>
        <fullName evidence="2">Uncharacterized protein</fullName>
    </submittedName>
</protein>
<evidence type="ECO:0000256" key="1">
    <source>
        <dbReference type="SAM" id="Phobius"/>
    </source>
</evidence>
<keyword evidence="1" id="KW-0812">Transmembrane</keyword>
<keyword evidence="3" id="KW-1185">Reference proteome</keyword>
<sequence>MCESSPSTKAAQYALLTLLEPKLGDKRQTTNHPLVQIRVPCSDHLQFGKPLQCAIYVNLPLFLLIATIQSLFASSVKGNPRYMPRVSALITSLFMTFIRLVHCFWLCCTG</sequence>
<dbReference type="EMBL" id="AFRT01005765">
    <property type="protein sequence ID" value="ELU35662.1"/>
    <property type="molecule type" value="Genomic_DNA"/>
</dbReference>
<keyword evidence="1" id="KW-1133">Transmembrane helix</keyword>
<accession>L8WG14</accession>
<gene>
    <name evidence="2" type="ORF">AG1IA_10308</name>
</gene>
<reference evidence="2 3" key="1">
    <citation type="journal article" date="2013" name="Nat. Commun.">
        <title>The evolution and pathogenic mechanisms of the rice sheath blight pathogen.</title>
        <authorList>
            <person name="Zheng A."/>
            <person name="Lin R."/>
            <person name="Xu L."/>
            <person name="Qin P."/>
            <person name="Tang C."/>
            <person name="Ai P."/>
            <person name="Zhang D."/>
            <person name="Liu Y."/>
            <person name="Sun Z."/>
            <person name="Feng H."/>
            <person name="Wang Y."/>
            <person name="Chen Y."/>
            <person name="Liang X."/>
            <person name="Fu R."/>
            <person name="Li Q."/>
            <person name="Zhang J."/>
            <person name="Yu X."/>
            <person name="Xie Z."/>
            <person name="Ding L."/>
            <person name="Guan P."/>
            <person name="Tang J."/>
            <person name="Liang Y."/>
            <person name="Wang S."/>
            <person name="Deng Q."/>
            <person name="Li S."/>
            <person name="Zhu J."/>
            <person name="Wang L."/>
            <person name="Liu H."/>
            <person name="Li P."/>
        </authorList>
    </citation>
    <scope>NUCLEOTIDE SEQUENCE [LARGE SCALE GENOMIC DNA]</scope>
    <source>
        <strain evidence="3">AG-1 IA</strain>
    </source>
</reference>
<evidence type="ECO:0000313" key="2">
    <source>
        <dbReference type="EMBL" id="ELU35662.1"/>
    </source>
</evidence>
<evidence type="ECO:0000313" key="3">
    <source>
        <dbReference type="Proteomes" id="UP000011668"/>
    </source>
</evidence>